<dbReference type="EMBL" id="DVOC01000064">
    <property type="protein sequence ID" value="HIU91091.1"/>
    <property type="molecule type" value="Genomic_DNA"/>
</dbReference>
<proteinExistence type="predicted"/>
<evidence type="ECO:0000256" key="2">
    <source>
        <dbReference type="ARBA" id="ARBA00022679"/>
    </source>
</evidence>
<reference evidence="8" key="1">
    <citation type="submission" date="2020-10" db="EMBL/GenBank/DDBJ databases">
        <authorList>
            <person name="Gilroy R."/>
        </authorList>
    </citation>
    <scope>NUCLEOTIDE SEQUENCE</scope>
    <source>
        <strain evidence="8">ChiHjej12B11-7776</strain>
    </source>
</reference>
<dbReference type="InterPro" id="IPR010194">
    <property type="entry name" value="Anti-sigma_F"/>
</dbReference>
<dbReference type="PANTHER" id="PTHR35526:SF3">
    <property type="entry name" value="ANTI-SIGMA-F FACTOR RSBW"/>
    <property type="match status" value="1"/>
</dbReference>
<evidence type="ECO:0000256" key="6">
    <source>
        <dbReference type="ARBA" id="ARBA00022969"/>
    </source>
</evidence>
<evidence type="ECO:0000313" key="8">
    <source>
        <dbReference type="EMBL" id="HIU91091.1"/>
    </source>
</evidence>
<sequence>MQAQSQNEKLARNVVGAFFAQLNPTVEQLEDVKTAVSEAVTNCIVHAYGGRQEGKVHIICQLSERTLCVCITDYGRGIEDVEKAMQPFYTTVSGGERSGMGFTVMQAFCDSVEVQSREGETTVKLTKKVA</sequence>
<dbReference type="SMART" id="SM00387">
    <property type="entry name" value="HATPase_c"/>
    <property type="match status" value="1"/>
</dbReference>
<organism evidence="8 9">
    <name type="scientific">Candidatus Fimimonas merdipullorum</name>
    <dbReference type="NCBI Taxonomy" id="2840822"/>
    <lineage>
        <taxon>Bacteria</taxon>
        <taxon>Pseudomonadati</taxon>
        <taxon>Myxococcota</taxon>
        <taxon>Myxococcia</taxon>
        <taxon>Myxococcales</taxon>
        <taxon>Cystobacterineae</taxon>
        <taxon>Myxococcaceae</taxon>
        <taxon>Myxococcaceae incertae sedis</taxon>
        <taxon>Candidatus Fimimonas</taxon>
    </lineage>
</organism>
<accession>A0A9D1SQI4</accession>
<dbReference type="GO" id="GO:0030435">
    <property type="term" value="P:sporulation resulting in formation of a cellular spore"/>
    <property type="evidence" value="ECO:0007669"/>
    <property type="project" value="UniProtKB-KW"/>
</dbReference>
<evidence type="ECO:0000313" key="9">
    <source>
        <dbReference type="Proteomes" id="UP000886852"/>
    </source>
</evidence>
<evidence type="ECO:0000259" key="7">
    <source>
        <dbReference type="SMART" id="SM00387"/>
    </source>
</evidence>
<dbReference type="GO" id="GO:0042174">
    <property type="term" value="P:negative regulation of sporulation resulting in formation of a cellular spore"/>
    <property type="evidence" value="ECO:0007669"/>
    <property type="project" value="InterPro"/>
</dbReference>
<feature type="domain" description="Histidine kinase/HSP90-like ATPase" evidence="7">
    <location>
        <begin position="27"/>
        <end position="130"/>
    </location>
</feature>
<dbReference type="Proteomes" id="UP000886852">
    <property type="component" value="Unassembled WGS sequence"/>
</dbReference>
<dbReference type="EC" id="2.7.11.1" evidence="8"/>
<evidence type="ECO:0000256" key="5">
    <source>
        <dbReference type="ARBA" id="ARBA00022840"/>
    </source>
</evidence>
<keyword evidence="1" id="KW-0723">Serine/threonine-protein kinase</keyword>
<dbReference type="GO" id="GO:0005524">
    <property type="term" value="F:ATP binding"/>
    <property type="evidence" value="ECO:0007669"/>
    <property type="project" value="UniProtKB-KW"/>
</dbReference>
<protein>
    <submittedName>
        <fullName evidence="8">Anti-sigma F factor</fullName>
        <ecNumber evidence="8">2.7.11.1</ecNumber>
    </submittedName>
</protein>
<evidence type="ECO:0000256" key="1">
    <source>
        <dbReference type="ARBA" id="ARBA00022527"/>
    </source>
</evidence>
<dbReference type="InterPro" id="IPR003594">
    <property type="entry name" value="HATPase_dom"/>
</dbReference>
<keyword evidence="6" id="KW-0749">Sporulation</keyword>
<name>A0A9D1SQI4_9BACT</name>
<dbReference type="Gene3D" id="3.30.565.10">
    <property type="entry name" value="Histidine kinase-like ATPase, C-terminal domain"/>
    <property type="match status" value="1"/>
</dbReference>
<keyword evidence="5" id="KW-0067">ATP-binding</keyword>
<evidence type="ECO:0000256" key="3">
    <source>
        <dbReference type="ARBA" id="ARBA00022741"/>
    </source>
</evidence>
<keyword evidence="3" id="KW-0547">Nucleotide-binding</keyword>
<dbReference type="NCBIfam" id="TIGR01925">
    <property type="entry name" value="spIIAB"/>
    <property type="match status" value="1"/>
</dbReference>
<dbReference type="PANTHER" id="PTHR35526">
    <property type="entry name" value="ANTI-SIGMA-F FACTOR RSBW-RELATED"/>
    <property type="match status" value="1"/>
</dbReference>
<dbReference type="GO" id="GO:0004674">
    <property type="term" value="F:protein serine/threonine kinase activity"/>
    <property type="evidence" value="ECO:0007669"/>
    <property type="project" value="UniProtKB-KW"/>
</dbReference>
<dbReference type="SUPFAM" id="SSF55874">
    <property type="entry name" value="ATPase domain of HSP90 chaperone/DNA topoisomerase II/histidine kinase"/>
    <property type="match status" value="1"/>
</dbReference>
<dbReference type="Pfam" id="PF13581">
    <property type="entry name" value="HATPase_c_2"/>
    <property type="match status" value="1"/>
</dbReference>
<dbReference type="GO" id="GO:0016989">
    <property type="term" value="F:sigma factor antagonist activity"/>
    <property type="evidence" value="ECO:0007669"/>
    <property type="project" value="InterPro"/>
</dbReference>
<keyword evidence="4" id="KW-0418">Kinase</keyword>
<dbReference type="AlphaFoldDB" id="A0A9D1SQI4"/>
<reference evidence="8" key="2">
    <citation type="journal article" date="2021" name="PeerJ">
        <title>Extensive microbial diversity within the chicken gut microbiome revealed by metagenomics and culture.</title>
        <authorList>
            <person name="Gilroy R."/>
            <person name="Ravi A."/>
            <person name="Getino M."/>
            <person name="Pursley I."/>
            <person name="Horton D.L."/>
            <person name="Alikhan N.F."/>
            <person name="Baker D."/>
            <person name="Gharbi K."/>
            <person name="Hall N."/>
            <person name="Watson M."/>
            <person name="Adriaenssens E.M."/>
            <person name="Foster-Nyarko E."/>
            <person name="Jarju S."/>
            <person name="Secka A."/>
            <person name="Antonio M."/>
            <person name="Oren A."/>
            <person name="Chaudhuri R.R."/>
            <person name="La Ragione R."/>
            <person name="Hildebrand F."/>
            <person name="Pallen M.J."/>
        </authorList>
    </citation>
    <scope>NUCLEOTIDE SEQUENCE</scope>
    <source>
        <strain evidence="8">ChiHjej12B11-7776</strain>
    </source>
</reference>
<keyword evidence="2 8" id="KW-0808">Transferase</keyword>
<gene>
    <name evidence="8" type="ORF">IAC72_03685</name>
</gene>
<dbReference type="InterPro" id="IPR050267">
    <property type="entry name" value="Anti-sigma-factor_SerPK"/>
</dbReference>
<dbReference type="InterPro" id="IPR036890">
    <property type="entry name" value="HATPase_C_sf"/>
</dbReference>
<evidence type="ECO:0000256" key="4">
    <source>
        <dbReference type="ARBA" id="ARBA00022777"/>
    </source>
</evidence>
<comment type="caution">
    <text evidence="8">The sequence shown here is derived from an EMBL/GenBank/DDBJ whole genome shotgun (WGS) entry which is preliminary data.</text>
</comment>